<feature type="region of interest" description="Disordered" evidence="1">
    <location>
        <begin position="37"/>
        <end position="63"/>
    </location>
</feature>
<dbReference type="AlphaFoldDB" id="A0A4U5NI42"/>
<reference evidence="2 3" key="2">
    <citation type="journal article" date="2019" name="G3 (Bethesda)">
        <title>Hybrid Assembly of the Genome of the Entomopathogenic Nematode Steinernema carpocapsae Identifies the X-Chromosome.</title>
        <authorList>
            <person name="Serra L."/>
            <person name="Macchietto M."/>
            <person name="Macias-Munoz A."/>
            <person name="McGill C.J."/>
            <person name="Rodriguez I.M."/>
            <person name="Rodriguez B."/>
            <person name="Murad R."/>
            <person name="Mortazavi A."/>
        </authorList>
    </citation>
    <scope>NUCLEOTIDE SEQUENCE [LARGE SCALE GENOMIC DNA]</scope>
    <source>
        <strain evidence="2 3">ALL</strain>
    </source>
</reference>
<keyword evidence="3" id="KW-1185">Reference proteome</keyword>
<sequence length="186" mass="20466">MEKITLVTFSGGAPTKTKFTNFNATIAFLNTLTNSTMNPGSDCTTTSSRRRSNLSKTSSHTVHRSTSLPTLSLINTRIWQLRTPSSLMTASGTRRSTSSFSWAPTRRLAPEISTLRSTRPQKTSLDSPLDKLCLPMEVILEISLRPTWMRPSAALISSVPVIFLTVEIRTPGKRSISTTTWTSSLS</sequence>
<protein>
    <submittedName>
        <fullName evidence="2">Uncharacterized protein</fullName>
    </submittedName>
</protein>
<evidence type="ECO:0000256" key="1">
    <source>
        <dbReference type="SAM" id="MobiDB-lite"/>
    </source>
</evidence>
<gene>
    <name evidence="2" type="ORF">L596_016448</name>
</gene>
<proteinExistence type="predicted"/>
<dbReference type="Proteomes" id="UP000298663">
    <property type="component" value="Unassembled WGS sequence"/>
</dbReference>
<reference evidence="2 3" key="1">
    <citation type="journal article" date="2015" name="Genome Biol.">
        <title>Comparative genomics of Steinernema reveals deeply conserved gene regulatory networks.</title>
        <authorList>
            <person name="Dillman A.R."/>
            <person name="Macchietto M."/>
            <person name="Porter C.F."/>
            <person name="Rogers A."/>
            <person name="Williams B."/>
            <person name="Antoshechkin I."/>
            <person name="Lee M.M."/>
            <person name="Goodwin Z."/>
            <person name="Lu X."/>
            <person name="Lewis E.E."/>
            <person name="Goodrich-Blair H."/>
            <person name="Stock S.P."/>
            <person name="Adams B.J."/>
            <person name="Sternberg P.W."/>
            <person name="Mortazavi A."/>
        </authorList>
    </citation>
    <scope>NUCLEOTIDE SEQUENCE [LARGE SCALE GENOMIC DNA]</scope>
    <source>
        <strain evidence="2 3">ALL</strain>
    </source>
</reference>
<accession>A0A4U5NI42</accession>
<evidence type="ECO:0000313" key="3">
    <source>
        <dbReference type="Proteomes" id="UP000298663"/>
    </source>
</evidence>
<evidence type="ECO:0000313" key="2">
    <source>
        <dbReference type="EMBL" id="TKR82768.1"/>
    </source>
</evidence>
<name>A0A4U5NI42_STECR</name>
<dbReference type="EMBL" id="AZBU02000004">
    <property type="protein sequence ID" value="TKR82768.1"/>
    <property type="molecule type" value="Genomic_DNA"/>
</dbReference>
<comment type="caution">
    <text evidence="2">The sequence shown here is derived from an EMBL/GenBank/DDBJ whole genome shotgun (WGS) entry which is preliminary data.</text>
</comment>
<organism evidence="2 3">
    <name type="scientific">Steinernema carpocapsae</name>
    <name type="common">Entomopathogenic nematode</name>
    <dbReference type="NCBI Taxonomy" id="34508"/>
    <lineage>
        <taxon>Eukaryota</taxon>
        <taxon>Metazoa</taxon>
        <taxon>Ecdysozoa</taxon>
        <taxon>Nematoda</taxon>
        <taxon>Chromadorea</taxon>
        <taxon>Rhabditida</taxon>
        <taxon>Tylenchina</taxon>
        <taxon>Panagrolaimomorpha</taxon>
        <taxon>Strongyloidoidea</taxon>
        <taxon>Steinernematidae</taxon>
        <taxon>Steinernema</taxon>
    </lineage>
</organism>